<feature type="compositionally biased region" description="Basic residues" evidence="1">
    <location>
        <begin position="155"/>
        <end position="169"/>
    </location>
</feature>
<protein>
    <recommendedName>
        <fullName evidence="2">TfoX N-terminal domain-containing protein</fullName>
    </recommendedName>
</protein>
<reference evidence="3 4" key="1">
    <citation type="submission" date="2019-07" db="EMBL/GenBank/DDBJ databases">
        <title>Genome sequencing for Ferrovibrio sp. K5.</title>
        <authorList>
            <person name="Park S.-J."/>
        </authorList>
    </citation>
    <scope>NUCLEOTIDE SEQUENCE [LARGE SCALE GENOMIC DNA]</scope>
    <source>
        <strain evidence="3 4">K5</strain>
    </source>
</reference>
<dbReference type="Gene3D" id="3.30.1460.30">
    <property type="entry name" value="YgaC/TfoX-N like chaperone"/>
    <property type="match status" value="1"/>
</dbReference>
<evidence type="ECO:0000313" key="3">
    <source>
        <dbReference type="EMBL" id="QDO98045.1"/>
    </source>
</evidence>
<name>A0A516H2S7_9PROT</name>
<dbReference type="EMBL" id="CP041636">
    <property type="protein sequence ID" value="QDO98045.1"/>
    <property type="molecule type" value="Genomic_DNA"/>
</dbReference>
<dbReference type="OrthoDB" id="1524907at2"/>
<dbReference type="InterPro" id="IPR007076">
    <property type="entry name" value="TfoX_N"/>
</dbReference>
<dbReference type="Proteomes" id="UP000317496">
    <property type="component" value="Chromosome"/>
</dbReference>
<sequence>MKGTYNEHKYGFKVVEMADDFASYVLDCFTVARVGPVTRERLFGGSGLRIDGELFGVILRGTLYFVVDDQTRPRFVEAGMGPFTYSRKSAQRKIERWYEVPEDVLLDPGDLRDWVNQALAAARRTAKPAKKKSANTAAVVKTAKPRNTKTAPKTASRKTVAKKKARPAR</sequence>
<proteinExistence type="predicted"/>
<evidence type="ECO:0000256" key="1">
    <source>
        <dbReference type="SAM" id="MobiDB-lite"/>
    </source>
</evidence>
<dbReference type="SUPFAM" id="SSF159894">
    <property type="entry name" value="YgaC/TfoX-N like"/>
    <property type="match status" value="1"/>
</dbReference>
<evidence type="ECO:0000259" key="2">
    <source>
        <dbReference type="Pfam" id="PF04993"/>
    </source>
</evidence>
<evidence type="ECO:0000313" key="4">
    <source>
        <dbReference type="Proteomes" id="UP000317496"/>
    </source>
</evidence>
<gene>
    <name evidence="3" type="ORF">FNB15_12525</name>
</gene>
<keyword evidence="4" id="KW-1185">Reference proteome</keyword>
<organism evidence="3 4">
    <name type="scientific">Ferrovibrio terrae</name>
    <dbReference type="NCBI Taxonomy" id="2594003"/>
    <lineage>
        <taxon>Bacteria</taxon>
        <taxon>Pseudomonadati</taxon>
        <taxon>Pseudomonadota</taxon>
        <taxon>Alphaproteobacteria</taxon>
        <taxon>Rhodospirillales</taxon>
        <taxon>Rhodospirillaceae</taxon>
        <taxon>Ferrovibrio</taxon>
    </lineage>
</organism>
<accession>A0A516H2S7</accession>
<feature type="region of interest" description="Disordered" evidence="1">
    <location>
        <begin position="125"/>
        <end position="169"/>
    </location>
</feature>
<dbReference type="KEGG" id="fer:FNB15_12525"/>
<dbReference type="AlphaFoldDB" id="A0A516H2S7"/>
<dbReference type="Pfam" id="PF04993">
    <property type="entry name" value="TfoX_N"/>
    <property type="match status" value="1"/>
</dbReference>
<feature type="domain" description="TfoX N-terminal" evidence="2">
    <location>
        <begin position="31"/>
        <end position="122"/>
    </location>
</feature>